<dbReference type="SUPFAM" id="SSF50182">
    <property type="entry name" value="Sm-like ribonucleoproteins"/>
    <property type="match status" value="1"/>
</dbReference>
<dbReference type="GO" id="GO:0006820">
    <property type="term" value="P:monoatomic anion transport"/>
    <property type="evidence" value="ECO:0007669"/>
    <property type="project" value="TreeGrafter"/>
</dbReference>
<dbReference type="Gene3D" id="2.30.30.60">
    <property type="match status" value="1"/>
</dbReference>
<dbReference type="Proteomes" id="UP000636709">
    <property type="component" value="Unassembled WGS sequence"/>
</dbReference>
<evidence type="ECO:0000256" key="8">
    <source>
        <dbReference type="SAM" id="MobiDB-lite"/>
    </source>
</evidence>
<evidence type="ECO:0000256" key="2">
    <source>
        <dbReference type="ARBA" id="ARBA00008017"/>
    </source>
</evidence>
<evidence type="ECO:0000256" key="6">
    <source>
        <dbReference type="ARBA" id="ARBA00023136"/>
    </source>
</evidence>
<dbReference type="PANTHER" id="PTHR31618:SF1">
    <property type="entry name" value="EF-HAND DOMAIN-CONTAINING PROTEIN"/>
    <property type="match status" value="1"/>
</dbReference>
<feature type="compositionally biased region" description="Acidic residues" evidence="8">
    <location>
        <begin position="338"/>
        <end position="347"/>
    </location>
</feature>
<dbReference type="OrthoDB" id="544685at2759"/>
<dbReference type="InterPro" id="IPR010920">
    <property type="entry name" value="LSM_dom_sf"/>
</dbReference>
<gene>
    <name evidence="11" type="ORF">HU200_008571</name>
</gene>
<feature type="compositionally biased region" description="Polar residues" evidence="8">
    <location>
        <begin position="204"/>
        <end position="213"/>
    </location>
</feature>
<feature type="compositionally biased region" description="Pro residues" evidence="8">
    <location>
        <begin position="281"/>
        <end position="297"/>
    </location>
</feature>
<organism evidence="11 12">
    <name type="scientific">Digitaria exilis</name>
    <dbReference type="NCBI Taxonomy" id="1010633"/>
    <lineage>
        <taxon>Eukaryota</taxon>
        <taxon>Viridiplantae</taxon>
        <taxon>Streptophyta</taxon>
        <taxon>Embryophyta</taxon>
        <taxon>Tracheophyta</taxon>
        <taxon>Spermatophyta</taxon>
        <taxon>Magnoliopsida</taxon>
        <taxon>Liliopsida</taxon>
        <taxon>Poales</taxon>
        <taxon>Poaceae</taxon>
        <taxon>PACMAD clade</taxon>
        <taxon>Panicoideae</taxon>
        <taxon>Panicodae</taxon>
        <taxon>Paniceae</taxon>
        <taxon>Anthephorinae</taxon>
        <taxon>Digitaria</taxon>
    </lineage>
</organism>
<evidence type="ECO:0000256" key="9">
    <source>
        <dbReference type="SAM" id="Phobius"/>
    </source>
</evidence>
<dbReference type="GO" id="GO:0050982">
    <property type="term" value="P:detection of mechanical stimulus"/>
    <property type="evidence" value="ECO:0007669"/>
    <property type="project" value="UniProtKB-ARBA"/>
</dbReference>
<dbReference type="GO" id="GO:0008381">
    <property type="term" value="F:mechanosensitive monoatomic ion channel activity"/>
    <property type="evidence" value="ECO:0007669"/>
    <property type="project" value="TreeGrafter"/>
</dbReference>
<evidence type="ECO:0000313" key="12">
    <source>
        <dbReference type="Proteomes" id="UP000636709"/>
    </source>
</evidence>
<reference evidence="11" key="1">
    <citation type="submission" date="2020-07" db="EMBL/GenBank/DDBJ databases">
        <title>Genome sequence and genetic diversity analysis of an under-domesticated orphan crop, white fonio (Digitaria exilis).</title>
        <authorList>
            <person name="Bennetzen J.L."/>
            <person name="Chen S."/>
            <person name="Ma X."/>
            <person name="Wang X."/>
            <person name="Yssel A.E.J."/>
            <person name="Chaluvadi S.R."/>
            <person name="Johnson M."/>
            <person name="Gangashetty P."/>
            <person name="Hamidou F."/>
            <person name="Sanogo M.D."/>
            <person name="Zwaenepoel A."/>
            <person name="Wallace J."/>
            <person name="Van De Peer Y."/>
            <person name="Van Deynze A."/>
        </authorList>
    </citation>
    <scope>NUCLEOTIDE SEQUENCE</scope>
    <source>
        <tissue evidence="11">Leaves</tissue>
    </source>
</reference>
<dbReference type="PIRSF" id="PIRSF017209">
    <property type="entry name" value="Memb_At2g17000_prd"/>
    <property type="match status" value="1"/>
</dbReference>
<keyword evidence="5 9" id="KW-1133">Transmembrane helix</keyword>
<evidence type="ECO:0000256" key="1">
    <source>
        <dbReference type="ARBA" id="ARBA00004141"/>
    </source>
</evidence>
<feature type="region of interest" description="Disordered" evidence="8">
    <location>
        <begin position="200"/>
        <end position="347"/>
    </location>
</feature>
<keyword evidence="4 9" id="KW-0812">Transmembrane</keyword>
<feature type="compositionally biased region" description="Gly residues" evidence="8">
    <location>
        <begin position="111"/>
        <end position="122"/>
    </location>
</feature>
<feature type="transmembrane region" description="Helical" evidence="9">
    <location>
        <begin position="437"/>
        <end position="463"/>
    </location>
</feature>
<feature type="transmembrane region" description="Helical" evidence="9">
    <location>
        <begin position="475"/>
        <end position="495"/>
    </location>
</feature>
<evidence type="ECO:0000259" key="10">
    <source>
        <dbReference type="Pfam" id="PF00924"/>
    </source>
</evidence>
<dbReference type="Gramene" id="Dexi1A01G0022860.1">
    <property type="protein sequence ID" value="Dexi1A01G0022860.1:cds"/>
    <property type="gene ID" value="Dexi1A01G0022860"/>
</dbReference>
<comment type="caution">
    <text evidence="11">The sequence shown here is derived from an EMBL/GenBank/DDBJ whole genome shotgun (WGS) entry which is preliminary data.</text>
</comment>
<feature type="compositionally biased region" description="Polar residues" evidence="8">
    <location>
        <begin position="10"/>
        <end position="24"/>
    </location>
</feature>
<feature type="compositionally biased region" description="Low complexity" evidence="8">
    <location>
        <begin position="66"/>
        <end position="85"/>
    </location>
</feature>
<feature type="compositionally biased region" description="Gly residues" evidence="8">
    <location>
        <begin position="54"/>
        <end position="65"/>
    </location>
</feature>
<dbReference type="EMBL" id="JACEFO010000572">
    <property type="protein sequence ID" value="KAF8765426.1"/>
    <property type="molecule type" value="Genomic_DNA"/>
</dbReference>
<dbReference type="GO" id="GO:0005886">
    <property type="term" value="C:plasma membrane"/>
    <property type="evidence" value="ECO:0007669"/>
    <property type="project" value="UniProtKB-UniRule"/>
</dbReference>
<dbReference type="Pfam" id="PF00924">
    <property type="entry name" value="MS_channel_2nd"/>
    <property type="match status" value="1"/>
</dbReference>
<evidence type="ECO:0000256" key="5">
    <source>
        <dbReference type="ARBA" id="ARBA00022989"/>
    </source>
</evidence>
<keyword evidence="6 7" id="KW-0472">Membrane</keyword>
<dbReference type="InterPro" id="IPR023408">
    <property type="entry name" value="MscS_beta-dom_sf"/>
</dbReference>
<accession>A0A835FNL5</accession>
<feature type="transmembrane region" description="Helical" evidence="9">
    <location>
        <begin position="742"/>
        <end position="765"/>
    </location>
</feature>
<keyword evidence="3" id="KW-0813">Transport</keyword>
<feature type="region of interest" description="Disordered" evidence="8">
    <location>
        <begin position="1"/>
        <end position="175"/>
    </location>
</feature>
<sequence length="971" mass="107328">MDQARRKSGLRTQGSAGKSLSRPGSGTLDPVDEVVVKIDGNGNGHAPFSFHGGETAGGGGGGGREGNATPSTNSTATTPRTASRPRSSETNSPRSPAKVWREGSYEFWNNDGGGAAGAGAGADGRPAEAFSFKNRPPPSGSHATSPSMAPQQQQPPSNAAAEGGGVDPPTRLIGNFLRKQAASGCEKSLDLDLEMEEFGRTAQLREQPSFSSSLERDAPRVSFHEPQKRRSTSSCSSDSDTDGSGKRGGGDDGEVVRCTSSSTAAGAGPLLRAKTRSRLMDPPPQPAAAAPPAPAAPPVIEEERKSSGLRTPTKSGRLFSGLMPGNKSGPMGGKSGPMDEEEDDPFADEDIPDDFKRGKLDALTILQWLGLFLVIAALVCSLTIKVLAEKKVVGLHLWKWELLVFVLICGRLVSGWVIRIAVFGVERNFLLRKRVLYFVYGVRSAVQNALWLGLVLASWHFLFDKNVQQETNSPVLPYVTKILFCFLIATLIRLVKTLLLKVLASSFHVSTYFDRIQEALFNQYVIETLSGPPLVDENHVLQEVHELQRAGATIPKELRDAVPTKNVSGQRNIQLSGVMPKGEGSKQLSKEKVGDGISIDMLHKLNQKNVSAWNMKRLMRIVRFGTLTTMDEQIQQATGEGDESATQIRSEYEAKIAAKRIFHNVARPGSKYIYLSDLMRFMRKEEATKAMDLFEGAQEHNRVSKRSLKNWVVNAFRERKALALTLNDTKTAVNKLNQMANVVVGIIVFALWLLILGIATTHFFVFLSSQLLLAVFVFGNTLKTVFEAIIFLFVMHPFDVGDRCEIEGVQVVVEEMNIMTTVFLRYDNLKIYYPNSVLATKPIMNYYRSPDMGEGIDFSIHVATPVEKLALMKERILRYIDNKKEHWYPGAMVVLRDVDDTNKLKVSIWLRHTLNFQDMGMRFVRRELVLQEMIRVLKDLEIEYRMLPLDVNIRNAPPIQSTRMPTTWSYS</sequence>
<dbReference type="AlphaFoldDB" id="A0A835FNL5"/>
<keyword evidence="12" id="KW-1185">Reference proteome</keyword>
<feature type="compositionally biased region" description="Basic and acidic residues" evidence="8">
    <location>
        <begin position="214"/>
        <end position="228"/>
    </location>
</feature>
<proteinExistence type="inferred from homology"/>
<evidence type="ECO:0000313" key="11">
    <source>
        <dbReference type="EMBL" id="KAF8765426.1"/>
    </source>
</evidence>
<dbReference type="PANTHER" id="PTHR31618">
    <property type="entry name" value="MECHANOSENSITIVE ION CHANNEL PROTEIN 5"/>
    <property type="match status" value="1"/>
</dbReference>
<evidence type="ECO:0000256" key="4">
    <source>
        <dbReference type="ARBA" id="ARBA00022692"/>
    </source>
</evidence>
<protein>
    <recommendedName>
        <fullName evidence="7">Mechanosensitive ion channel protein</fullName>
    </recommendedName>
</protein>
<feature type="transmembrane region" description="Helical" evidence="9">
    <location>
        <begin position="771"/>
        <end position="794"/>
    </location>
</feature>
<dbReference type="InterPro" id="IPR006685">
    <property type="entry name" value="MscS_channel_2nd"/>
</dbReference>
<dbReference type="InterPro" id="IPR016688">
    <property type="entry name" value="MscS-like_plants/fungi"/>
</dbReference>
<evidence type="ECO:0000256" key="7">
    <source>
        <dbReference type="PIRNR" id="PIRNR017209"/>
    </source>
</evidence>
<feature type="transmembrane region" description="Helical" evidence="9">
    <location>
        <begin position="400"/>
        <end position="425"/>
    </location>
</feature>
<name>A0A835FNL5_9POAL</name>
<feature type="domain" description="Mechanosensitive ion channel MscS" evidence="10">
    <location>
        <begin position="786"/>
        <end position="847"/>
    </location>
</feature>
<evidence type="ECO:0000256" key="3">
    <source>
        <dbReference type="ARBA" id="ARBA00022448"/>
    </source>
</evidence>
<feature type="compositionally biased region" description="Low complexity" evidence="8">
    <location>
        <begin position="145"/>
        <end position="161"/>
    </location>
</feature>
<dbReference type="FunFam" id="2.30.30.60:FF:000003">
    <property type="entry name" value="Predicted mechanosensitive ion channel"/>
    <property type="match status" value="1"/>
</dbReference>
<comment type="subcellular location">
    <subcellularLocation>
        <location evidence="1">Membrane</location>
        <topology evidence="1">Multi-pass membrane protein</topology>
    </subcellularLocation>
</comment>
<comment type="similarity">
    <text evidence="2 7">Belongs to the MscS (TC 1.A.23) family.</text>
</comment>
<feature type="transmembrane region" description="Helical" evidence="9">
    <location>
        <begin position="365"/>
        <end position="388"/>
    </location>
</feature>